<evidence type="ECO:0000256" key="1">
    <source>
        <dbReference type="ARBA" id="ARBA00001933"/>
    </source>
</evidence>
<sequence length="596" mass="65079">MNTDEYRRVAKAAVDDIADYLESVPDRPVMAAVEPNFLAPQLPTSAPMHPEPLSTIMADVRDKIAPGITQWSSPRFMGFFPCSTSTPAAVAEMWSGAFNGAHFNWICSPAVTELEVVVLDWTARLLGLPRCYLSDGPTRGGGVIVSTASEAIVTVMAAARERFMTARFPDGDSDDHWRLRSRLVALGSSAAHSSTRKAAQVLGVRYAAIDVTEADGFAMQGSALAAELRRLKAAGLEPFFLTVTLGSIDVCAVDDMAGVAHVLEDRDVWIHVDAAYAGAALMLEENRELTLPLSSFDSFNFNPHKWMLTTFDCSTLWVRDRRPLVSAMSVEPAYLRNQRSDAGSVVDFRNWQIPLGRRFRSLKLWFVLRAYGQTGLRHHIRSGVARAEAMEGLLRRRPDLFVIFTPARFGLVTFRCVVGGGEEEEVVNASTGRLLSEAGGAAFVTHPLDCFFEYGCLYDLGVAVEATGEATVVRVIQEQAFPTTIYAGSSVLLLVQIALKTKPRQGHTRQKSDELMEHLEHQLGASGPLLQARVSYSHSAFPDQQLDTDKDAGVVSLRSRMETVAGASLVGGADEGRVLDVVGRHWGGRGLVPSRR</sequence>
<dbReference type="InterPro" id="IPR015424">
    <property type="entry name" value="PyrdxlP-dep_Trfase"/>
</dbReference>
<dbReference type="Gene3D" id="1.20.1340.10">
    <property type="entry name" value="dopa decarboxylase, N-terminal domain"/>
    <property type="match status" value="1"/>
</dbReference>
<dbReference type="SUPFAM" id="SSF53383">
    <property type="entry name" value="PLP-dependent transferases"/>
    <property type="match status" value="1"/>
</dbReference>
<gene>
    <name evidence="8" type="ORF">GQ602_004013</name>
</gene>
<evidence type="ECO:0000256" key="3">
    <source>
        <dbReference type="ARBA" id="ARBA00022793"/>
    </source>
</evidence>
<reference evidence="8 9" key="1">
    <citation type="journal article" date="2020" name="G3 (Bethesda)">
        <title>Genetic Underpinnings of Host Manipulation by Ophiocordyceps as Revealed by Comparative Transcriptomics.</title>
        <authorList>
            <person name="Will I."/>
            <person name="Das B."/>
            <person name="Trinh T."/>
            <person name="Brachmann A."/>
            <person name="Ohm R.A."/>
            <person name="de Bekker C."/>
        </authorList>
    </citation>
    <scope>NUCLEOTIDE SEQUENCE [LARGE SCALE GENOMIC DNA]</scope>
    <source>
        <strain evidence="8 9">EC05</strain>
    </source>
</reference>
<dbReference type="Proteomes" id="UP000562929">
    <property type="component" value="Unassembled WGS sequence"/>
</dbReference>
<dbReference type="InterPro" id="IPR002129">
    <property type="entry name" value="PyrdxlP-dep_de-COase"/>
</dbReference>
<evidence type="ECO:0000256" key="2">
    <source>
        <dbReference type="ARBA" id="ARBA00009533"/>
    </source>
</evidence>
<dbReference type="EMBL" id="JAACLJ010000004">
    <property type="protein sequence ID" value="KAF4587320.1"/>
    <property type="molecule type" value="Genomic_DNA"/>
</dbReference>
<dbReference type="PROSITE" id="PS00392">
    <property type="entry name" value="DDC_GAD_HDC_YDC"/>
    <property type="match status" value="1"/>
</dbReference>
<dbReference type="InterPro" id="IPR021115">
    <property type="entry name" value="Pyridoxal-P_BS"/>
</dbReference>
<comment type="similarity">
    <text evidence="2 7">Belongs to the group II decarboxylase family.</text>
</comment>
<keyword evidence="5 7" id="KW-0456">Lyase</keyword>
<dbReference type="PRINTS" id="PR00800">
    <property type="entry name" value="YHDCRBOXLASE"/>
</dbReference>
<name>A0A8H4Q636_9HYPO</name>
<dbReference type="OrthoDB" id="639767at2759"/>
<accession>A0A8H4Q636</accession>
<feature type="modified residue" description="N6-(pyridoxal phosphate)lysine" evidence="6">
    <location>
        <position position="305"/>
    </location>
</feature>
<keyword evidence="9" id="KW-1185">Reference proteome</keyword>
<dbReference type="GO" id="GO:0016831">
    <property type="term" value="F:carboxy-lyase activity"/>
    <property type="evidence" value="ECO:0007669"/>
    <property type="project" value="UniProtKB-KW"/>
</dbReference>
<dbReference type="GO" id="GO:0005737">
    <property type="term" value="C:cytoplasm"/>
    <property type="evidence" value="ECO:0007669"/>
    <property type="project" value="TreeGrafter"/>
</dbReference>
<evidence type="ECO:0000256" key="6">
    <source>
        <dbReference type="PIRSR" id="PIRSR602129-50"/>
    </source>
</evidence>
<evidence type="ECO:0000256" key="7">
    <source>
        <dbReference type="RuleBase" id="RU000382"/>
    </source>
</evidence>
<keyword evidence="4 6" id="KW-0663">Pyridoxal phosphate</keyword>
<dbReference type="GO" id="GO:0006520">
    <property type="term" value="P:amino acid metabolic process"/>
    <property type="evidence" value="ECO:0007669"/>
    <property type="project" value="InterPro"/>
</dbReference>
<comment type="caution">
    <text evidence="8">The sequence shown here is derived from an EMBL/GenBank/DDBJ whole genome shotgun (WGS) entry which is preliminary data.</text>
</comment>
<dbReference type="PANTHER" id="PTHR11999">
    <property type="entry name" value="GROUP II PYRIDOXAL-5-PHOSPHATE DECARBOXYLASE"/>
    <property type="match status" value="1"/>
</dbReference>
<comment type="cofactor">
    <cofactor evidence="1 6 7">
        <name>pyridoxal 5'-phosphate</name>
        <dbReference type="ChEBI" id="CHEBI:597326"/>
    </cofactor>
</comment>
<evidence type="ECO:0000256" key="4">
    <source>
        <dbReference type="ARBA" id="ARBA00022898"/>
    </source>
</evidence>
<evidence type="ECO:0000256" key="5">
    <source>
        <dbReference type="ARBA" id="ARBA00023239"/>
    </source>
</evidence>
<dbReference type="PANTHER" id="PTHR11999:SF70">
    <property type="entry name" value="MIP05841P"/>
    <property type="match status" value="1"/>
</dbReference>
<dbReference type="InterPro" id="IPR015421">
    <property type="entry name" value="PyrdxlP-dep_Trfase_major"/>
</dbReference>
<dbReference type="Gene3D" id="3.40.640.10">
    <property type="entry name" value="Type I PLP-dependent aspartate aminotransferase-like (Major domain)"/>
    <property type="match status" value="1"/>
</dbReference>
<proteinExistence type="inferred from homology"/>
<dbReference type="InterPro" id="IPR010977">
    <property type="entry name" value="Aromatic_deC"/>
</dbReference>
<evidence type="ECO:0000313" key="9">
    <source>
        <dbReference type="Proteomes" id="UP000562929"/>
    </source>
</evidence>
<dbReference type="GO" id="GO:0030170">
    <property type="term" value="F:pyridoxal phosphate binding"/>
    <property type="evidence" value="ECO:0007669"/>
    <property type="project" value="InterPro"/>
</dbReference>
<evidence type="ECO:0000313" key="8">
    <source>
        <dbReference type="EMBL" id="KAF4587320.1"/>
    </source>
</evidence>
<keyword evidence="3" id="KW-0210">Decarboxylase</keyword>
<protein>
    <submittedName>
        <fullName evidence="8">Aromatic-L-amino-acid decarboxylase</fullName>
    </submittedName>
</protein>
<dbReference type="GO" id="GO:0019752">
    <property type="term" value="P:carboxylic acid metabolic process"/>
    <property type="evidence" value="ECO:0007669"/>
    <property type="project" value="InterPro"/>
</dbReference>
<organism evidence="8 9">
    <name type="scientific">Ophiocordyceps camponoti-floridani</name>
    <dbReference type="NCBI Taxonomy" id="2030778"/>
    <lineage>
        <taxon>Eukaryota</taxon>
        <taxon>Fungi</taxon>
        <taxon>Dikarya</taxon>
        <taxon>Ascomycota</taxon>
        <taxon>Pezizomycotina</taxon>
        <taxon>Sordariomycetes</taxon>
        <taxon>Hypocreomycetidae</taxon>
        <taxon>Hypocreales</taxon>
        <taxon>Ophiocordycipitaceae</taxon>
        <taxon>Ophiocordyceps</taxon>
    </lineage>
</organism>
<dbReference type="Pfam" id="PF00282">
    <property type="entry name" value="Pyridoxal_deC"/>
    <property type="match status" value="1"/>
</dbReference>
<dbReference type="AlphaFoldDB" id="A0A8H4Q636"/>